<name>A0ABU6CB43_9ACTN</name>
<evidence type="ECO:0000313" key="1">
    <source>
        <dbReference type="EMBL" id="MEB3961416.1"/>
    </source>
</evidence>
<dbReference type="EMBL" id="JAOZYB010000092">
    <property type="protein sequence ID" value="MEB3961416.1"/>
    <property type="molecule type" value="Genomic_DNA"/>
</dbReference>
<protein>
    <submittedName>
        <fullName evidence="1">Uncharacterized protein</fullName>
    </submittedName>
</protein>
<evidence type="ECO:0000313" key="2">
    <source>
        <dbReference type="Proteomes" id="UP001352223"/>
    </source>
</evidence>
<comment type="caution">
    <text evidence="1">The sequence shown here is derived from an EMBL/GenBank/DDBJ whole genome shotgun (WGS) entry which is preliminary data.</text>
</comment>
<dbReference type="Proteomes" id="UP001352223">
    <property type="component" value="Unassembled WGS sequence"/>
</dbReference>
<accession>A0ABU6CB43</accession>
<sequence length="50" mass="5033">MPPALSRAAPAPVRHGRRTTGAALGHDALLTACGAGKPAVAVDIPQRHTP</sequence>
<keyword evidence="2" id="KW-1185">Reference proteome</keyword>
<gene>
    <name evidence="1" type="ORF">OKJ48_14330</name>
</gene>
<reference evidence="1 2" key="1">
    <citation type="submission" date="2022-10" db="EMBL/GenBank/DDBJ databases">
        <authorList>
            <person name="Xie J."/>
            <person name="Shen N."/>
        </authorList>
    </citation>
    <scope>NUCLEOTIDE SEQUENCE [LARGE SCALE GENOMIC DNA]</scope>
    <source>
        <strain evidence="1 2">DSM 41681</strain>
    </source>
</reference>
<organism evidence="1 2">
    <name type="scientific">Streptomyces kunmingensis</name>
    <dbReference type="NCBI Taxonomy" id="68225"/>
    <lineage>
        <taxon>Bacteria</taxon>
        <taxon>Bacillati</taxon>
        <taxon>Actinomycetota</taxon>
        <taxon>Actinomycetes</taxon>
        <taxon>Kitasatosporales</taxon>
        <taxon>Streptomycetaceae</taxon>
        <taxon>Streptomyces</taxon>
    </lineage>
</organism>
<dbReference type="RefSeq" id="WP_324768696.1">
    <property type="nucleotide sequence ID" value="NZ_BAAATS010000012.1"/>
</dbReference>
<proteinExistence type="predicted"/>